<protein>
    <submittedName>
        <fullName evidence="2">Secreted protein</fullName>
    </submittedName>
</protein>
<keyword evidence="3" id="KW-1185">Reference proteome</keyword>
<evidence type="ECO:0000313" key="2">
    <source>
        <dbReference type="EMBL" id="KJU86949.1"/>
    </source>
</evidence>
<evidence type="ECO:0000313" key="3">
    <source>
        <dbReference type="Proteomes" id="UP000033423"/>
    </source>
</evidence>
<feature type="signal peptide" evidence="1">
    <location>
        <begin position="1"/>
        <end position="29"/>
    </location>
</feature>
<accession>A0A0F3GYA7</accession>
<organism evidence="2 3">
    <name type="scientific">Candidatus Magnetobacterium bavaricum</name>
    <dbReference type="NCBI Taxonomy" id="29290"/>
    <lineage>
        <taxon>Bacteria</taxon>
        <taxon>Pseudomonadati</taxon>
        <taxon>Nitrospirota</taxon>
        <taxon>Thermodesulfovibrionia</taxon>
        <taxon>Thermodesulfovibrionales</taxon>
        <taxon>Candidatus Magnetobacteriaceae</taxon>
        <taxon>Candidatus Magnetobacterium</taxon>
    </lineage>
</organism>
<evidence type="ECO:0000256" key="1">
    <source>
        <dbReference type="SAM" id="SignalP"/>
    </source>
</evidence>
<gene>
    <name evidence="2" type="ORF">MBAV_000851</name>
</gene>
<dbReference type="Proteomes" id="UP000033423">
    <property type="component" value="Unassembled WGS sequence"/>
</dbReference>
<reference evidence="2 3" key="1">
    <citation type="submission" date="2015-02" db="EMBL/GenBank/DDBJ databases">
        <title>Single-cell genomics of uncultivated deep-branching MTB reveals a conserved set of magnetosome genes.</title>
        <authorList>
            <person name="Kolinko S."/>
            <person name="Richter M."/>
            <person name="Glockner F.O."/>
            <person name="Brachmann A."/>
            <person name="Schuler D."/>
        </authorList>
    </citation>
    <scope>NUCLEOTIDE SEQUENCE [LARGE SCALE GENOMIC DNA]</scope>
    <source>
        <strain evidence="2">TM-1</strain>
    </source>
</reference>
<sequence>MRNLRKSLLFVMMLACLLAFMTSGNEAFAKSFDKQTLMGPGAAGGDIQSDFLFYFPTAPVPATGPAVSTGVWYLGPLGGFAPIAVASGAITCAAPFNDPEWVFLGTGNFDIALDAGTGSSDLLYRHRNTSQFMIVAMTGAAFACGGATPAGENIVDSSWQFRGIADVDGNGIDDVVVQLNSGSDNTNNYEVAFLSTGAAGGVAFAANPLTAAQRIPTHIVTLNNDDWTLIATGNFDGDAVGTGGYDDLMFWNTNTASSAYGRGVVLQMGGAGIVIGVVQLPVLRSDTWRPIGEVAVRTDNGKVVTSYLTRSSGNLDRIAGSTTDDIIWVNKTTGQLFPWRFTVGTVLPIIAAPTNITDLLGGLATLPVSIVAAAAGSVDFVGFYQLTGWEVVPAGVAGLAATADDILLQSPNVNAGTYPTHIWGLGNVIGATPNGTQITYAGSPLPLTANSVTTAAGITVPTGQLLRGIQQRCAKSNTSPFDSTNCNY</sequence>
<dbReference type="AlphaFoldDB" id="A0A0F3GYA7"/>
<comment type="caution">
    <text evidence="2">The sequence shown here is derived from an EMBL/GenBank/DDBJ whole genome shotgun (WGS) entry which is preliminary data.</text>
</comment>
<keyword evidence="1" id="KW-0732">Signal</keyword>
<feature type="chain" id="PRO_5002461144" evidence="1">
    <location>
        <begin position="30"/>
        <end position="488"/>
    </location>
</feature>
<proteinExistence type="predicted"/>
<dbReference type="EMBL" id="LACI01000384">
    <property type="protein sequence ID" value="KJU86949.1"/>
    <property type="molecule type" value="Genomic_DNA"/>
</dbReference>
<name>A0A0F3GYA7_9BACT</name>